<accession>A0A3N4HKT3</accession>
<proteinExistence type="predicted"/>
<reference evidence="2 3" key="1">
    <citation type="journal article" date="2018" name="Nat. Ecol. Evol.">
        <title>Pezizomycetes genomes reveal the molecular basis of ectomycorrhizal truffle lifestyle.</title>
        <authorList>
            <person name="Murat C."/>
            <person name="Payen T."/>
            <person name="Noel B."/>
            <person name="Kuo A."/>
            <person name="Morin E."/>
            <person name="Chen J."/>
            <person name="Kohler A."/>
            <person name="Krizsan K."/>
            <person name="Balestrini R."/>
            <person name="Da Silva C."/>
            <person name="Montanini B."/>
            <person name="Hainaut M."/>
            <person name="Levati E."/>
            <person name="Barry K.W."/>
            <person name="Belfiori B."/>
            <person name="Cichocki N."/>
            <person name="Clum A."/>
            <person name="Dockter R.B."/>
            <person name="Fauchery L."/>
            <person name="Guy J."/>
            <person name="Iotti M."/>
            <person name="Le Tacon F."/>
            <person name="Lindquist E.A."/>
            <person name="Lipzen A."/>
            <person name="Malagnac F."/>
            <person name="Mello A."/>
            <person name="Molinier V."/>
            <person name="Miyauchi S."/>
            <person name="Poulain J."/>
            <person name="Riccioni C."/>
            <person name="Rubini A."/>
            <person name="Sitrit Y."/>
            <person name="Splivallo R."/>
            <person name="Traeger S."/>
            <person name="Wang M."/>
            <person name="Zifcakova L."/>
            <person name="Wipf D."/>
            <person name="Zambonelli A."/>
            <person name="Paolocci F."/>
            <person name="Nowrousian M."/>
            <person name="Ottonello S."/>
            <person name="Baldrian P."/>
            <person name="Spatafora J.W."/>
            <person name="Henrissat B."/>
            <person name="Nagy L.G."/>
            <person name="Aury J.M."/>
            <person name="Wincker P."/>
            <person name="Grigoriev I.V."/>
            <person name="Bonfante P."/>
            <person name="Martin F.M."/>
        </authorList>
    </citation>
    <scope>NUCLEOTIDE SEQUENCE [LARGE SCALE GENOMIC DNA]</scope>
    <source>
        <strain evidence="2 3">RN42</strain>
    </source>
</reference>
<dbReference type="Proteomes" id="UP000275078">
    <property type="component" value="Unassembled WGS sequence"/>
</dbReference>
<protein>
    <submittedName>
        <fullName evidence="2">Uncharacterized protein</fullName>
    </submittedName>
</protein>
<sequence>MALSHVSLSTIYAFTSTLYEGDHEASNTSGNPRGAMQYSHGDESITSTSKQTNENAIPMMRKATAVYEYHLKSVKKIERKSERYEDQQSLSHLQYLRHGREKLETSMSIISVGKVTGQKRERGTRTCTLINKEEVTCLSFERPGVTSVERSRTTKYQQYFELGPSINKITFPNHSQSYQSNRTVTSMQLNSRRHTSMHGPEKICTGMSERKMSRAPEMYEFKAAVATDEV</sequence>
<evidence type="ECO:0000256" key="1">
    <source>
        <dbReference type="SAM" id="MobiDB-lite"/>
    </source>
</evidence>
<organism evidence="2 3">
    <name type="scientific">Ascobolus immersus RN42</name>
    <dbReference type="NCBI Taxonomy" id="1160509"/>
    <lineage>
        <taxon>Eukaryota</taxon>
        <taxon>Fungi</taxon>
        <taxon>Dikarya</taxon>
        <taxon>Ascomycota</taxon>
        <taxon>Pezizomycotina</taxon>
        <taxon>Pezizomycetes</taxon>
        <taxon>Pezizales</taxon>
        <taxon>Ascobolaceae</taxon>
        <taxon>Ascobolus</taxon>
    </lineage>
</organism>
<name>A0A3N4HKT3_ASCIM</name>
<evidence type="ECO:0000313" key="2">
    <source>
        <dbReference type="EMBL" id="RPA74452.1"/>
    </source>
</evidence>
<evidence type="ECO:0000313" key="3">
    <source>
        <dbReference type="Proteomes" id="UP000275078"/>
    </source>
</evidence>
<gene>
    <name evidence="2" type="ORF">BJ508DRAFT_312830</name>
</gene>
<dbReference type="AlphaFoldDB" id="A0A3N4HKT3"/>
<keyword evidence="3" id="KW-1185">Reference proteome</keyword>
<dbReference type="EMBL" id="ML119789">
    <property type="protein sequence ID" value="RPA74452.1"/>
    <property type="molecule type" value="Genomic_DNA"/>
</dbReference>
<feature type="region of interest" description="Disordered" evidence="1">
    <location>
        <begin position="22"/>
        <end position="50"/>
    </location>
</feature>